<dbReference type="OrthoDB" id="1896158at2759"/>
<feature type="region of interest" description="Disordered" evidence="1">
    <location>
        <begin position="127"/>
        <end position="156"/>
    </location>
</feature>
<reference evidence="2" key="1">
    <citation type="submission" date="2022-04" db="EMBL/GenBank/DDBJ databases">
        <title>Carnegiea gigantea Genome sequencing and assembly v2.</title>
        <authorList>
            <person name="Copetti D."/>
            <person name="Sanderson M.J."/>
            <person name="Burquez A."/>
            <person name="Wojciechowski M.F."/>
        </authorList>
    </citation>
    <scope>NUCLEOTIDE SEQUENCE</scope>
    <source>
        <strain evidence="2">SGP5-SGP5p</strain>
        <tissue evidence="2">Aerial part</tissue>
    </source>
</reference>
<evidence type="ECO:0000313" key="3">
    <source>
        <dbReference type="Proteomes" id="UP001153076"/>
    </source>
</evidence>
<gene>
    <name evidence="2" type="ORF">Cgig2_007349</name>
</gene>
<protein>
    <submittedName>
        <fullName evidence="2">Uncharacterized protein</fullName>
    </submittedName>
</protein>
<organism evidence="2 3">
    <name type="scientific">Carnegiea gigantea</name>
    <dbReference type="NCBI Taxonomy" id="171969"/>
    <lineage>
        <taxon>Eukaryota</taxon>
        <taxon>Viridiplantae</taxon>
        <taxon>Streptophyta</taxon>
        <taxon>Embryophyta</taxon>
        <taxon>Tracheophyta</taxon>
        <taxon>Spermatophyta</taxon>
        <taxon>Magnoliopsida</taxon>
        <taxon>eudicotyledons</taxon>
        <taxon>Gunneridae</taxon>
        <taxon>Pentapetalae</taxon>
        <taxon>Caryophyllales</taxon>
        <taxon>Cactineae</taxon>
        <taxon>Cactaceae</taxon>
        <taxon>Cactoideae</taxon>
        <taxon>Echinocereeae</taxon>
        <taxon>Carnegiea</taxon>
    </lineage>
</organism>
<sequence length="1080" mass="120434">MGAQKMDGLKWVTKESDYRKRNNMPLGSVPKPRPVHFNGSNSESGSDMDLGSDSDEEIYGGHYSVESSPQDDKIRVAVETNHSTSKFKQQQSYSGVNGACFATNSGRTVTVDRVDVVRSVHCDASSMLASRGPSQSSIKNSAGVEQQRPSDSIAPRMPNFHASGLGPWSAVVAYDACVRLCLNLWAKGCKESSFFLNNECALLRDAFSLRHVLLQSEEELLSKKSSELIGGVAVPKPKKIIGKIKVQVRKVKMGLDAPSGCIFPHLSKLELEAVQYRISNVKSRLSSGWEALQKVQVARNIPKNGSLSSKSLACVHIGTRYMKEIASVLRSGLTSSQATSSSSCEVVQETYSCLVRLKSSSDEDAVRMQPGSGETHIFFPDSPADDILITVFDSKGTTCGRAVAQVASIIDAANDKVRWWSIYNEAENEPVGKIQLYINCSTGQDDNSHLKCGIVAETVAYDMLLEIAMKAQHFQQRNLLLQGHWKWLVTEFASFYGVSDAYTKLRYLSYVMDVATPTADCLCLIHDLLSPVLVKGNALSNQEKRILGESLEKVEEVLSLVFENYKCLDETSLSGLGDVFKAATGAVAPAMAPAVKLYGLQHDIMSSEARLRLCKYFQLILQVAAKKRSRRHLGETDEFLLSNDGTKVDHATCTTAYRKMKSLCLVLKNEIYTDIEINNHNVLPSFLDLPNLTSSVYSVELSTRLRTFLKACPPTGPLPDVTEFVMTVADFERDLALWNITFTKGGVNAKELLGSYISNWIKEKDVALLDSCKAGMAKYSDVRAQQMTTPFLDEIYDQLRQTLNDYEIIVRRWPEYAIALENVMADAENAMVEALDRHYADVLSPLKDNLANLGLKYVQKIAKRTDSFYSVPAELGVVLNSMRRMLDVLFPKIEAQLKSWSACINDTGSAVPGERLNEVTIMLRAKLRNYIQAVIEKLLGNTRLHYSTRWKKIIQDFKETSVESDVQSRMQPLQDMVTKTIDHLHSILETCVFVTVCRGFWDRMGQEVLNSLENSKENRSWFKGVRIALRVLDETFASQMQRLMGNSLQEKDVEPPRSIQEAHSMLCKDSASSKEGIYYY</sequence>
<comment type="caution">
    <text evidence="2">The sequence shown here is derived from an EMBL/GenBank/DDBJ whole genome shotgun (WGS) entry which is preliminary data.</text>
</comment>
<keyword evidence="3" id="KW-1185">Reference proteome</keyword>
<evidence type="ECO:0000256" key="1">
    <source>
        <dbReference type="SAM" id="MobiDB-lite"/>
    </source>
</evidence>
<dbReference type="PANTHER" id="PTHR31110:SF2">
    <property type="entry name" value="PESTICIDAL CRYSTAL CRY8BA PROTEIN"/>
    <property type="match status" value="1"/>
</dbReference>
<feature type="compositionally biased region" description="Polar residues" evidence="1">
    <location>
        <begin position="132"/>
        <end position="150"/>
    </location>
</feature>
<dbReference type="Proteomes" id="UP001153076">
    <property type="component" value="Unassembled WGS sequence"/>
</dbReference>
<evidence type="ECO:0000313" key="2">
    <source>
        <dbReference type="EMBL" id="KAJ8451866.1"/>
    </source>
</evidence>
<name>A0A9Q1KZX9_9CARY</name>
<feature type="region of interest" description="Disordered" evidence="1">
    <location>
        <begin position="1"/>
        <end position="72"/>
    </location>
</feature>
<proteinExistence type="predicted"/>
<dbReference type="PANTHER" id="PTHR31110">
    <property type="entry name" value="PESTICIDAL CRYSTAL CRY8BA PROTEIN"/>
    <property type="match status" value="1"/>
</dbReference>
<accession>A0A9Q1KZX9</accession>
<dbReference type="EMBL" id="JAKOGI010000007">
    <property type="protein sequence ID" value="KAJ8451866.1"/>
    <property type="molecule type" value="Genomic_DNA"/>
</dbReference>
<dbReference type="AlphaFoldDB" id="A0A9Q1KZX9"/>